<dbReference type="NCBIfam" id="NF005559">
    <property type="entry name" value="PRK07231.1"/>
    <property type="match status" value="1"/>
</dbReference>
<dbReference type="RefSeq" id="WP_010620259.1">
    <property type="nucleotide sequence ID" value="NZ_PUFO01000110.1"/>
</dbReference>
<keyword evidence="4" id="KW-1185">Reference proteome</keyword>
<dbReference type="InterPro" id="IPR020904">
    <property type="entry name" value="Sc_DH/Rdtase_CS"/>
</dbReference>
<dbReference type="FunFam" id="3.40.50.720:FF:000084">
    <property type="entry name" value="Short-chain dehydrogenase reductase"/>
    <property type="match status" value="1"/>
</dbReference>
<accession>A0A4R5NDE2</accession>
<dbReference type="Gene3D" id="3.40.50.720">
    <property type="entry name" value="NAD(P)-binding Rossmann-like Domain"/>
    <property type="match status" value="1"/>
</dbReference>
<protein>
    <submittedName>
        <fullName evidence="3">Uncharacterized protein</fullName>
    </submittedName>
</protein>
<dbReference type="SUPFAM" id="SSF51735">
    <property type="entry name" value="NAD(P)-binding Rossmann-fold domains"/>
    <property type="match status" value="1"/>
</dbReference>
<dbReference type="InterPro" id="IPR036291">
    <property type="entry name" value="NAD(P)-bd_dom_sf"/>
</dbReference>
<dbReference type="InterPro" id="IPR002347">
    <property type="entry name" value="SDR_fam"/>
</dbReference>
<comment type="similarity">
    <text evidence="1">Belongs to the short-chain dehydrogenases/reductases (SDR) family.</text>
</comment>
<dbReference type="GO" id="GO:0016616">
    <property type="term" value="F:oxidoreductase activity, acting on the CH-OH group of donors, NAD or NADP as acceptor"/>
    <property type="evidence" value="ECO:0007669"/>
    <property type="project" value="TreeGrafter"/>
</dbReference>
<evidence type="ECO:0000313" key="4">
    <source>
        <dbReference type="Proteomes" id="UP000294854"/>
    </source>
</evidence>
<dbReference type="EMBL" id="PUFO01000110">
    <property type="protein sequence ID" value="TDG70837.1"/>
    <property type="molecule type" value="Genomic_DNA"/>
</dbReference>
<sequence length="244" mass="25578">MKRLNGKIAIITGGAGGLGLAYAKRFIEEDAKVVLADVNEAAGQQAAADLGSSAAFFKLDVTSGSNWQEIFDFTAKQFGKVSVLVNNAGIANAPVYIEDFPLEDWNRVININLTGTMLGMKTAIKSMGKDGGAIVNVASAIGDTGFPLAAAYSASKAAVTEITRTAALEVAQKGYPIAVNSVHPGWVDTGIIPEDMKKMVLKNIPKKKMGKPEDIANLVLYLASDEASYATGGMFVVDGGFLAQ</sequence>
<dbReference type="PANTHER" id="PTHR42760:SF133">
    <property type="entry name" value="3-OXOACYL-[ACYL-CARRIER-PROTEIN] REDUCTASE"/>
    <property type="match status" value="1"/>
</dbReference>
<dbReference type="PANTHER" id="PTHR42760">
    <property type="entry name" value="SHORT-CHAIN DEHYDROGENASES/REDUCTASES FAMILY MEMBER"/>
    <property type="match status" value="1"/>
</dbReference>
<evidence type="ECO:0000313" key="3">
    <source>
        <dbReference type="EMBL" id="TDG70837.1"/>
    </source>
</evidence>
<keyword evidence="2" id="KW-0560">Oxidoreductase</keyword>
<gene>
    <name evidence="3" type="ORF">C5L31_000405</name>
</gene>
<dbReference type="GO" id="GO:0008206">
    <property type="term" value="P:bile acid metabolic process"/>
    <property type="evidence" value="ECO:0007669"/>
    <property type="project" value="UniProtKB-ARBA"/>
</dbReference>
<name>A0A4R5NDE2_9LACO</name>
<dbReference type="Pfam" id="PF13561">
    <property type="entry name" value="adh_short_C2"/>
    <property type="match status" value="1"/>
</dbReference>
<dbReference type="PRINTS" id="PR00081">
    <property type="entry name" value="GDHRDH"/>
</dbReference>
<evidence type="ECO:0000256" key="2">
    <source>
        <dbReference type="ARBA" id="ARBA00023002"/>
    </source>
</evidence>
<reference evidence="3 4" key="1">
    <citation type="journal article" date="2019" name="Appl. Microbiol. Biotechnol.">
        <title>Uncovering carbohydrate metabolism through a genotype-phenotype association study of 56 lactic acid bacteria genomes.</title>
        <authorList>
            <person name="Buron-Moles G."/>
            <person name="Chailyan A."/>
            <person name="Dolejs I."/>
            <person name="Forster J."/>
            <person name="Miks M.H."/>
        </authorList>
    </citation>
    <scope>NUCLEOTIDE SEQUENCE [LARGE SCALE GENOMIC DNA]</scope>
    <source>
        <strain evidence="3 4">ATCC 49373</strain>
    </source>
</reference>
<dbReference type="AlphaFoldDB" id="A0A4R5NDE2"/>
<comment type="caution">
    <text evidence="3">The sequence shown here is derived from an EMBL/GenBank/DDBJ whole genome shotgun (WGS) entry which is preliminary data.</text>
</comment>
<dbReference type="PROSITE" id="PS00061">
    <property type="entry name" value="ADH_SHORT"/>
    <property type="match status" value="1"/>
</dbReference>
<dbReference type="PRINTS" id="PR00080">
    <property type="entry name" value="SDRFAMILY"/>
</dbReference>
<evidence type="ECO:0000256" key="1">
    <source>
        <dbReference type="ARBA" id="ARBA00006484"/>
    </source>
</evidence>
<proteinExistence type="inferred from homology"/>
<dbReference type="STRING" id="1122149.FD44_GL001558"/>
<dbReference type="Proteomes" id="UP000294854">
    <property type="component" value="Unassembled WGS sequence"/>
</dbReference>
<organism evidence="3 4">
    <name type="scientific">Secundilactobacillus malefermentans</name>
    <dbReference type="NCBI Taxonomy" id="176292"/>
    <lineage>
        <taxon>Bacteria</taxon>
        <taxon>Bacillati</taxon>
        <taxon>Bacillota</taxon>
        <taxon>Bacilli</taxon>
        <taxon>Lactobacillales</taxon>
        <taxon>Lactobacillaceae</taxon>
        <taxon>Secundilactobacillus</taxon>
    </lineage>
</organism>